<proteinExistence type="predicted"/>
<gene>
    <name evidence="1" type="ORF">SAMN02745121_04823</name>
</gene>
<dbReference type="EMBL" id="FOMX01000016">
    <property type="protein sequence ID" value="SFE60436.1"/>
    <property type="molecule type" value="Genomic_DNA"/>
</dbReference>
<protein>
    <submittedName>
        <fullName evidence="1">Uncharacterized protein</fullName>
    </submittedName>
</protein>
<dbReference type="Proteomes" id="UP000199400">
    <property type="component" value="Unassembled WGS sequence"/>
</dbReference>
<keyword evidence="2" id="KW-1185">Reference proteome</keyword>
<evidence type="ECO:0000313" key="1">
    <source>
        <dbReference type="EMBL" id="SFE60436.1"/>
    </source>
</evidence>
<name>A0A1I2BW89_9BACT</name>
<organism evidence="1 2">
    <name type="scientific">Nannocystis exedens</name>
    <dbReference type="NCBI Taxonomy" id="54"/>
    <lineage>
        <taxon>Bacteria</taxon>
        <taxon>Pseudomonadati</taxon>
        <taxon>Myxococcota</taxon>
        <taxon>Polyangia</taxon>
        <taxon>Nannocystales</taxon>
        <taxon>Nannocystaceae</taxon>
        <taxon>Nannocystis</taxon>
    </lineage>
</organism>
<dbReference type="AlphaFoldDB" id="A0A1I2BW89"/>
<accession>A0A1I2BW89</accession>
<reference evidence="2" key="1">
    <citation type="submission" date="2016-10" db="EMBL/GenBank/DDBJ databases">
        <authorList>
            <person name="Varghese N."/>
            <person name="Submissions S."/>
        </authorList>
    </citation>
    <scope>NUCLEOTIDE SEQUENCE [LARGE SCALE GENOMIC DNA]</scope>
    <source>
        <strain evidence="2">ATCC 25963</strain>
    </source>
</reference>
<dbReference type="RefSeq" id="WP_096329277.1">
    <property type="nucleotide sequence ID" value="NZ_FOMX01000016.1"/>
</dbReference>
<sequence length="196" mass="21640">MRPDPDLARRLALAEHIQRQWYPTWTSAWLKAVPASDVIEPIHREALAEAGTDPAALVTAKRAIVQTFLEDHFNCWTPEDAPYGTFVDGTWRAIDRAEMLACVDGLLATARARIAEVEAEEAAERAEAEQGGWLASVGPSALADLMIDLDALRRWFTAELWADAEPTWFTNTGPGIQSEPAVVGLDDHIVTILWLP</sequence>
<evidence type="ECO:0000313" key="2">
    <source>
        <dbReference type="Proteomes" id="UP000199400"/>
    </source>
</evidence>